<feature type="region of interest" description="Disordered" evidence="4">
    <location>
        <begin position="103"/>
        <end position="132"/>
    </location>
</feature>
<evidence type="ECO:0000313" key="5">
    <source>
        <dbReference type="EMBL" id="CAL1697408.1"/>
    </source>
</evidence>
<dbReference type="PANTHER" id="PTHR10744">
    <property type="entry name" value="40S RIBOSOMAL PROTEIN S11 FAMILY MEMBER"/>
    <property type="match status" value="1"/>
</dbReference>
<comment type="similarity">
    <text evidence="1">Belongs to the universal ribosomal protein uS17 family.</text>
</comment>
<evidence type="ECO:0000256" key="2">
    <source>
        <dbReference type="ARBA" id="ARBA00022980"/>
    </source>
</evidence>
<dbReference type="Pfam" id="PF00366">
    <property type="entry name" value="Ribosomal_S17"/>
    <property type="match status" value="1"/>
</dbReference>
<evidence type="ECO:0000313" key="6">
    <source>
        <dbReference type="Proteomes" id="UP001497453"/>
    </source>
</evidence>
<evidence type="ECO:0000256" key="1">
    <source>
        <dbReference type="ARBA" id="ARBA00010254"/>
    </source>
</evidence>
<reference evidence="6" key="1">
    <citation type="submission" date="2024-04" db="EMBL/GenBank/DDBJ databases">
        <authorList>
            <person name="Shaw F."/>
            <person name="Minotto A."/>
        </authorList>
    </citation>
    <scope>NUCLEOTIDE SEQUENCE [LARGE SCALE GENOMIC DNA]</scope>
</reference>
<accession>A0ABP1CRS8</accession>
<evidence type="ECO:0000256" key="4">
    <source>
        <dbReference type="SAM" id="MobiDB-lite"/>
    </source>
</evidence>
<feature type="compositionally biased region" description="Low complexity" evidence="4">
    <location>
        <begin position="113"/>
        <end position="132"/>
    </location>
</feature>
<evidence type="ECO:0000256" key="3">
    <source>
        <dbReference type="ARBA" id="ARBA00023274"/>
    </source>
</evidence>
<dbReference type="EMBL" id="OZ037944">
    <property type="protein sequence ID" value="CAL1697408.1"/>
    <property type="molecule type" value="Genomic_DNA"/>
</dbReference>
<dbReference type="Proteomes" id="UP001497453">
    <property type="component" value="Chromosome 1"/>
</dbReference>
<organism evidence="5 6">
    <name type="scientific">Somion occarium</name>
    <dbReference type="NCBI Taxonomy" id="3059160"/>
    <lineage>
        <taxon>Eukaryota</taxon>
        <taxon>Fungi</taxon>
        <taxon>Dikarya</taxon>
        <taxon>Basidiomycota</taxon>
        <taxon>Agaricomycotina</taxon>
        <taxon>Agaricomycetes</taxon>
        <taxon>Polyporales</taxon>
        <taxon>Cerrenaceae</taxon>
        <taxon>Somion</taxon>
    </lineage>
</organism>
<protein>
    <recommendedName>
        <fullName evidence="7">Nucleic acid-binding protein</fullName>
    </recommendedName>
</protein>
<sequence>MPPMAFTGTVSRVGFMNKTATVIVTRWTVHPRTKKRMEKRTKLLIHDERNKLRIDDTVLVRNCPPISARKRFTLEKILKSPETERDEMHARMAAEAKRILGDGEDVFSSPLDSTLSHSEQSSSTTQPTAHAS</sequence>
<dbReference type="InterPro" id="IPR012340">
    <property type="entry name" value="NA-bd_OB-fold"/>
</dbReference>
<dbReference type="CDD" id="cd00364">
    <property type="entry name" value="Ribosomal_uS17"/>
    <property type="match status" value="1"/>
</dbReference>
<dbReference type="PANTHER" id="PTHR10744:SF1">
    <property type="entry name" value="SMALL RIBOSOMAL SUBUNIT PROTEIN US17M"/>
    <property type="match status" value="1"/>
</dbReference>
<proteinExistence type="inferred from homology"/>
<name>A0ABP1CRS8_9APHY</name>
<keyword evidence="2" id="KW-0689">Ribosomal protein</keyword>
<gene>
    <name evidence="5" type="ORF">GFSPODELE1_LOCUS1637</name>
</gene>
<keyword evidence="6" id="KW-1185">Reference proteome</keyword>
<evidence type="ECO:0008006" key="7">
    <source>
        <dbReference type="Google" id="ProtNLM"/>
    </source>
</evidence>
<keyword evidence="3" id="KW-0687">Ribonucleoprotein</keyword>
<dbReference type="InterPro" id="IPR000266">
    <property type="entry name" value="Ribosomal_uS17"/>
</dbReference>
<dbReference type="Gene3D" id="2.40.50.140">
    <property type="entry name" value="Nucleic acid-binding proteins"/>
    <property type="match status" value="1"/>
</dbReference>
<dbReference type="SUPFAM" id="SSF50249">
    <property type="entry name" value="Nucleic acid-binding proteins"/>
    <property type="match status" value="1"/>
</dbReference>